<dbReference type="CDD" id="cd00081">
    <property type="entry name" value="Hint"/>
    <property type="match status" value="1"/>
</dbReference>
<keyword evidence="1" id="KW-0175">Coiled coil</keyword>
<dbReference type="SUPFAM" id="SSF51294">
    <property type="entry name" value="Hedgehog/intein (Hint) domain"/>
    <property type="match status" value="1"/>
</dbReference>
<feature type="chain" id="PRO_5003628831" evidence="3">
    <location>
        <begin position="33"/>
        <end position="1419"/>
    </location>
</feature>
<dbReference type="STRING" id="512565.AMIS_60430"/>
<feature type="region of interest" description="Disordered" evidence="2">
    <location>
        <begin position="564"/>
        <end position="607"/>
    </location>
</feature>
<dbReference type="HOGENOM" id="CLU_251326_0_0_11"/>
<feature type="coiled-coil region" evidence="1">
    <location>
        <begin position="645"/>
        <end position="691"/>
    </location>
</feature>
<feature type="coiled-coil region" evidence="1">
    <location>
        <begin position="440"/>
        <end position="520"/>
    </location>
</feature>
<evidence type="ECO:0000256" key="3">
    <source>
        <dbReference type="SAM" id="SignalP"/>
    </source>
</evidence>
<name>I0HE26_ACTM4</name>
<dbReference type="KEGG" id="ams:AMIS_60430"/>
<evidence type="ECO:0000313" key="4">
    <source>
        <dbReference type="EMBL" id="BAL91263.1"/>
    </source>
</evidence>
<dbReference type="InterPro" id="IPR036844">
    <property type="entry name" value="Hint_dom_sf"/>
</dbReference>
<dbReference type="eggNOG" id="COG3209">
    <property type="taxonomic scope" value="Bacteria"/>
</dbReference>
<feature type="region of interest" description="Disordered" evidence="2">
    <location>
        <begin position="402"/>
        <end position="427"/>
    </location>
</feature>
<keyword evidence="3" id="KW-0732">Signal</keyword>
<feature type="compositionally biased region" description="Basic and acidic residues" evidence="2">
    <location>
        <begin position="407"/>
        <end position="421"/>
    </location>
</feature>
<organism evidence="4 5">
    <name type="scientific">Actinoplanes missouriensis (strain ATCC 14538 / DSM 43046 / CBS 188.64 / JCM 3121 / NBRC 102363 / NCIMB 12654 / NRRL B-3342 / UNCC 431)</name>
    <dbReference type="NCBI Taxonomy" id="512565"/>
    <lineage>
        <taxon>Bacteria</taxon>
        <taxon>Bacillati</taxon>
        <taxon>Actinomycetota</taxon>
        <taxon>Actinomycetes</taxon>
        <taxon>Micromonosporales</taxon>
        <taxon>Micromonosporaceae</taxon>
        <taxon>Actinoplanes</taxon>
    </lineage>
</organism>
<feature type="compositionally biased region" description="Low complexity" evidence="2">
    <location>
        <begin position="570"/>
        <end position="583"/>
    </location>
</feature>
<dbReference type="PATRIC" id="fig|512565.3.peg.6037"/>
<accession>I0HE26</accession>
<gene>
    <name evidence="4" type="ordered locus">AMIS_60430</name>
</gene>
<dbReference type="NCBIfam" id="TIGR01443">
    <property type="entry name" value="intein_Cterm"/>
    <property type="match status" value="1"/>
</dbReference>
<dbReference type="Gene3D" id="2.170.16.10">
    <property type="entry name" value="Hedgehog/Intein (Hint) domain"/>
    <property type="match status" value="1"/>
</dbReference>
<evidence type="ECO:0000256" key="1">
    <source>
        <dbReference type="SAM" id="Coils"/>
    </source>
</evidence>
<proteinExistence type="predicted"/>
<evidence type="ECO:0000313" key="5">
    <source>
        <dbReference type="Proteomes" id="UP000007882"/>
    </source>
</evidence>
<dbReference type="EMBL" id="AP012319">
    <property type="protein sequence ID" value="BAL91263.1"/>
    <property type="molecule type" value="Genomic_DNA"/>
</dbReference>
<dbReference type="InterPro" id="IPR030934">
    <property type="entry name" value="Intein_C"/>
</dbReference>
<feature type="coiled-coil region" evidence="1">
    <location>
        <begin position="911"/>
        <end position="983"/>
    </location>
</feature>
<feature type="coiled-coil region" evidence="1">
    <location>
        <begin position="1088"/>
        <end position="1118"/>
    </location>
</feature>
<sequence>MNTRTSSLRLWLVMLLALVVAAAGLHAPPALAAPSPAAAQQEEPPIPVPPLVTEQWNGTTGVVASNERWVRAVTDLAEFTEEPEIRDAALKVLATGDAAAIRRFALNDMPVIEEQVRERKRLEAADRLAKVKALVGTGVPGGYFDTEVRRVYAGSDEDRRAFLAYGADIARARDEKKNVDSRERAAALRERLRVFAAAAPAGTQVKAAAEQALAGDDLAVAAFFATGYAAAAKADAAAREKHLADLEARNKALEELSDLAKRAQRASQARAQMMVAHGDGVRALQRSANAMGGAANAARNSQRILAGGGSVASKAGSLAIEKQIIADQLRAAQTALSQAQAAAAASQAAAQTLDETGLTYGIEWSAITVGMREAAVASVGAITTAGHAVDATIATNAAQGSQAQAEAHARQAEKWRQHAADHAAAAAKLAAAAKKQADAAKTAAARTKTAKEQAQAAEAKAWAEAEKTRQQRVIAQEQAAEAERKRQIAEAERAAAEKHRAEAEKQAAIAKNARATADAQAAVAKQALEKSEAAGQAASNADDRAWQQEAVARDARDQAIAAERDEQTAKAKAQALRAAAAQAETEEEKREAQAQADEADRQAGIAGTAARAARSAANTASGAAANARASADQAEYAADRAWAAAEQAEAAAAAADAAADKAESSARATHAARVRADAKAAEAVAQQAKAAEAANAAQRLAGQSADEAVRSLWAADRTKSEADSARNEAVAASEQAESAVRAATSASTSAAGIAEPANTAIGMVSPFTGADIDADFVAWVAAQAEVIGAEQAAAARARADEALVAAERADAAADRAAEQVRPAYLSAAQAARSAAAAAESAAQARQSAAQAAADAAAARTAAASAARADVQARADAQAARQSANEAASDAAIAGRSAQAARDAADAADRAATSAEKDAAAARAAADAAEADAADARQAAASAQQAADSAAVAADQALQHAVTAQQAADRAEAAERERAAQELADAVANIPPEATGTDLTQYLNANELAQLRQAEQEAGMSVLDFIKAEAEDLFWDLSGAGDLVSCIRDGNVIACLWSLVNLIGGIKAVRAAWKLGKLVPKLITFLDKVKDAKKRRDALRELARRKKKLKDDEEECNRTNSFLPGTPVLLADGTTVPIERVHVGDRVLATDPISGITAGRPVTDVIVGEGAKQLVDVTIDVDGVHGNRTAAVTATENHPFWVAALDEWIDAGQLAPQQWLRTSAGTYVQITAISHHTATTRVHNLTVDDLHTYYVVAGNTPVLVHNTNIDTCPTRYGSEPLSKKIIEERAQSKADAKALKIDPQTGKVTVEKSVSRNMAAVLLKDGTIEAFISDGSNTVAGHAEQQAYAKYGDNIKKMFTERQPCDPNGCRTFFTGMEFRISWSFEYSKTDKSKENAARKGIRNGVNNYYNRGMTWEGLW</sequence>
<keyword evidence="5" id="KW-1185">Reference proteome</keyword>
<reference evidence="4 5" key="1">
    <citation type="submission" date="2012-02" db="EMBL/GenBank/DDBJ databases">
        <title>Complete genome sequence of Actinoplanes missouriensis 431 (= NBRC 102363).</title>
        <authorList>
            <person name="Ohnishi Y."/>
            <person name="Ishikawa J."/>
            <person name="Sekine M."/>
            <person name="Hosoyama A."/>
            <person name="Harada T."/>
            <person name="Narita H."/>
            <person name="Hata T."/>
            <person name="Konno Y."/>
            <person name="Tutikane K."/>
            <person name="Fujita N."/>
            <person name="Horinouchi S."/>
            <person name="Hayakawa M."/>
        </authorList>
    </citation>
    <scope>NUCLEOTIDE SEQUENCE [LARGE SCALE GENOMIC DNA]</scope>
    <source>
        <strain evidence="5">ATCC 14538 / DSM 43046 / CBS 188.64 / JCM 3121 / NBRC 102363 / NCIMB 12654 / NRRL B-3342 / UNCC 431</strain>
    </source>
</reference>
<feature type="coiled-coil region" evidence="1">
    <location>
        <begin position="715"/>
        <end position="742"/>
    </location>
</feature>
<dbReference type="Proteomes" id="UP000007882">
    <property type="component" value="Chromosome"/>
</dbReference>
<dbReference type="PROSITE" id="PS50818">
    <property type="entry name" value="INTEIN_C_TER"/>
    <property type="match status" value="1"/>
</dbReference>
<protein>
    <submittedName>
        <fullName evidence="4">Uncharacterized protein</fullName>
    </submittedName>
</protein>
<feature type="signal peptide" evidence="3">
    <location>
        <begin position="1"/>
        <end position="32"/>
    </location>
</feature>
<evidence type="ECO:0000256" key="2">
    <source>
        <dbReference type="SAM" id="MobiDB-lite"/>
    </source>
</evidence>
<feature type="coiled-coil region" evidence="1">
    <location>
        <begin position="229"/>
        <end position="269"/>
    </location>
</feature>
<dbReference type="Pfam" id="PF07591">
    <property type="entry name" value="PT-HINT"/>
    <property type="match status" value="1"/>
</dbReference>